<comment type="similarity">
    <text evidence="6">Belongs to the UTP23/FCF1 family. UTP23 subfamily.</text>
</comment>
<accession>A0A2T0FQ01</accession>
<comment type="caution">
    <text evidence="10">The sequence shown here is derived from an EMBL/GenBank/DDBJ whole genome shotgun (WGS) entry which is preliminary data.</text>
</comment>
<dbReference type="InterPro" id="IPR057776">
    <property type="entry name" value="UTP23_sensor"/>
</dbReference>
<evidence type="ECO:0000256" key="1">
    <source>
        <dbReference type="ARBA" id="ARBA00004604"/>
    </source>
</evidence>
<dbReference type="FunFam" id="3.40.50.1010:FF:000006">
    <property type="entry name" value="rRNA-processing protein UTP23 homolog"/>
    <property type="match status" value="1"/>
</dbReference>
<reference evidence="10 11" key="1">
    <citation type="submission" date="2017-04" db="EMBL/GenBank/DDBJ databases">
        <title>Genome sequencing of [Candida] sorbophila.</title>
        <authorList>
            <person name="Ahn J.O."/>
        </authorList>
    </citation>
    <scope>NUCLEOTIDE SEQUENCE [LARGE SCALE GENOMIC DNA]</scope>
    <source>
        <strain evidence="10 11">DS02</strain>
    </source>
</reference>
<dbReference type="EMBL" id="NDIQ01000022">
    <property type="protein sequence ID" value="PRT57068.1"/>
    <property type="molecule type" value="Genomic_DNA"/>
</dbReference>
<evidence type="ECO:0000313" key="10">
    <source>
        <dbReference type="EMBL" id="PRT57068.1"/>
    </source>
</evidence>
<dbReference type="Pfam" id="PF04900">
    <property type="entry name" value="Fcf1"/>
    <property type="match status" value="1"/>
</dbReference>
<comment type="subcellular location">
    <subcellularLocation>
        <location evidence="1">Nucleus</location>
        <location evidence="1">Nucleolus</location>
    </subcellularLocation>
</comment>
<dbReference type="STRING" id="45607.A0A2T0FQ01"/>
<evidence type="ECO:0000313" key="11">
    <source>
        <dbReference type="Proteomes" id="UP000238350"/>
    </source>
</evidence>
<dbReference type="InterPro" id="IPR006984">
    <property type="entry name" value="Fcf1/UTP23"/>
</dbReference>
<evidence type="ECO:0000256" key="4">
    <source>
        <dbReference type="ARBA" id="ARBA00023242"/>
    </source>
</evidence>
<evidence type="ECO:0000256" key="2">
    <source>
        <dbReference type="ARBA" id="ARBA00022517"/>
    </source>
</evidence>
<dbReference type="Pfam" id="PF24779">
    <property type="entry name" value="UTP23_sensor"/>
    <property type="match status" value="1"/>
</dbReference>
<dbReference type="GO" id="GO:0032040">
    <property type="term" value="C:small-subunit processome"/>
    <property type="evidence" value="ECO:0007669"/>
    <property type="project" value="InterPro"/>
</dbReference>
<keyword evidence="4" id="KW-0539">Nucleus</keyword>
<dbReference type="PANTHER" id="PTHR12416">
    <property type="entry name" value="RRNA-PROCESSING PROTEIN UTP23 HOMOLOG"/>
    <property type="match status" value="1"/>
</dbReference>
<evidence type="ECO:0000256" key="6">
    <source>
        <dbReference type="ARBA" id="ARBA00038503"/>
    </source>
</evidence>
<keyword evidence="3" id="KW-0698">rRNA processing</keyword>
<keyword evidence="2" id="KW-0690">Ribosome biogenesis</keyword>
<proteinExistence type="inferred from homology"/>
<dbReference type="SUPFAM" id="SSF88723">
    <property type="entry name" value="PIN domain-like"/>
    <property type="match status" value="1"/>
</dbReference>
<gene>
    <name evidence="10" type="ORF">B9G98_04688</name>
</gene>
<evidence type="ECO:0000256" key="3">
    <source>
        <dbReference type="ARBA" id="ARBA00022552"/>
    </source>
</evidence>
<protein>
    <recommendedName>
        <fullName evidence="7">U three protein 23</fullName>
    </recommendedName>
</protein>
<evidence type="ECO:0000256" key="5">
    <source>
        <dbReference type="ARBA" id="ARBA00037300"/>
    </source>
</evidence>
<keyword evidence="11" id="KW-1185">Reference proteome</keyword>
<evidence type="ECO:0000256" key="8">
    <source>
        <dbReference type="SAM" id="MobiDB-lite"/>
    </source>
</evidence>
<dbReference type="InterPro" id="IPR029060">
    <property type="entry name" value="PIN-like_dom_sf"/>
</dbReference>
<dbReference type="CDD" id="cd09865">
    <property type="entry name" value="PIN_ScUtp23p-like"/>
    <property type="match status" value="1"/>
</dbReference>
<dbReference type="OrthoDB" id="25675at2759"/>
<organism evidence="10 11">
    <name type="scientific">Wickerhamiella sorbophila</name>
    <dbReference type="NCBI Taxonomy" id="45607"/>
    <lineage>
        <taxon>Eukaryota</taxon>
        <taxon>Fungi</taxon>
        <taxon>Dikarya</taxon>
        <taxon>Ascomycota</taxon>
        <taxon>Saccharomycotina</taxon>
        <taxon>Dipodascomycetes</taxon>
        <taxon>Dipodascales</taxon>
        <taxon>Trichomonascaceae</taxon>
        <taxon>Wickerhamiella</taxon>
    </lineage>
</organism>
<dbReference type="Gene3D" id="3.40.50.1010">
    <property type="entry name" value="5'-nuclease"/>
    <property type="match status" value="1"/>
</dbReference>
<dbReference type="Proteomes" id="UP000238350">
    <property type="component" value="Unassembled WGS sequence"/>
</dbReference>
<comment type="function">
    <text evidence="5">Involved in rRNA-processing and ribosome biogenesis.</text>
</comment>
<evidence type="ECO:0000256" key="7">
    <source>
        <dbReference type="ARBA" id="ARBA00076388"/>
    </source>
</evidence>
<dbReference type="RefSeq" id="XP_024667013.1">
    <property type="nucleotide sequence ID" value="XM_024811245.1"/>
</dbReference>
<dbReference type="AlphaFoldDB" id="A0A2T0FQ01"/>
<dbReference type="GO" id="GO:0006364">
    <property type="term" value="P:rRNA processing"/>
    <property type="evidence" value="ECO:0007669"/>
    <property type="project" value="UniProtKB-KW"/>
</dbReference>
<dbReference type="GeneID" id="36518436"/>
<feature type="region of interest" description="Disordered" evidence="8">
    <location>
        <begin position="177"/>
        <end position="242"/>
    </location>
</feature>
<sequence>MKLKRAKCYKKLMGYMKLNFKFHEPYQVLVDEELIIEACRTKYDLVAGLERTLQGQAKPMITQCTIEHLYRSKNQEAIELAKKFERRRCGHIPTEDQTLSAFECIASVVDINGSNKHRYVVATQKPKLRDRLRKIPAVPLIYINRSVMILEPMSPITLKAREQIEAAKLHRGLNAVSTVPATSEPRKRKVKEPNPLSVKKRKVEEGSGPTKRKRRHKPASSQKESENNPEPGDAPDSMDNSA</sequence>
<feature type="domain" description="UTP23 sensor motif region" evidence="9">
    <location>
        <begin position="186"/>
        <end position="202"/>
    </location>
</feature>
<evidence type="ECO:0000259" key="9">
    <source>
        <dbReference type="Pfam" id="PF24779"/>
    </source>
</evidence>
<name>A0A2T0FQ01_9ASCO</name>